<evidence type="ECO:0000256" key="1">
    <source>
        <dbReference type="ARBA" id="ARBA00022603"/>
    </source>
</evidence>
<protein>
    <submittedName>
        <fullName evidence="3">16S rRNA (Guanine(966)-N(2))-methyltransferase RsmD</fullName>
    </submittedName>
</protein>
<dbReference type="EMBL" id="BAAACZ010000011">
    <property type="protein sequence ID" value="GAA0460452.1"/>
    <property type="molecule type" value="Genomic_DNA"/>
</dbReference>
<dbReference type="RefSeq" id="WP_343782802.1">
    <property type="nucleotide sequence ID" value="NZ_BAAACZ010000011.1"/>
</dbReference>
<dbReference type="InterPro" id="IPR029063">
    <property type="entry name" value="SAM-dependent_MTases_sf"/>
</dbReference>
<keyword evidence="4" id="KW-1185">Reference proteome</keyword>
<organism evidence="3 4">
    <name type="scientific">Alkalibacillus silvisoli</name>
    <dbReference type="NCBI Taxonomy" id="392823"/>
    <lineage>
        <taxon>Bacteria</taxon>
        <taxon>Bacillati</taxon>
        <taxon>Bacillota</taxon>
        <taxon>Bacilli</taxon>
        <taxon>Bacillales</taxon>
        <taxon>Bacillaceae</taxon>
        <taxon>Alkalibacillus</taxon>
    </lineage>
</organism>
<dbReference type="PROSITE" id="PS00092">
    <property type="entry name" value="N6_MTASE"/>
    <property type="match status" value="1"/>
</dbReference>
<accession>A0ABP3JSR2</accession>
<keyword evidence="2" id="KW-0808">Transferase</keyword>
<gene>
    <name evidence="3" type="primary">rsmD</name>
    <name evidence="3" type="ORF">GCM10008935_14740</name>
</gene>
<evidence type="ECO:0000313" key="3">
    <source>
        <dbReference type="EMBL" id="GAA0460452.1"/>
    </source>
</evidence>
<dbReference type="Gene3D" id="3.40.50.150">
    <property type="entry name" value="Vaccinia Virus protein VP39"/>
    <property type="match status" value="1"/>
</dbReference>
<name>A0ABP3JSR2_9BACI</name>
<dbReference type="NCBIfam" id="TIGR00095">
    <property type="entry name" value="16S rRNA (guanine(966)-N(2))-methyltransferase RsmD"/>
    <property type="match status" value="1"/>
</dbReference>
<comment type="caution">
    <text evidence="3">The sequence shown here is derived from an EMBL/GenBank/DDBJ whole genome shotgun (WGS) entry which is preliminary data.</text>
</comment>
<keyword evidence="1" id="KW-0489">Methyltransferase</keyword>
<dbReference type="PIRSF" id="PIRSF004553">
    <property type="entry name" value="CHP00095"/>
    <property type="match status" value="1"/>
</dbReference>
<dbReference type="InterPro" id="IPR002052">
    <property type="entry name" value="DNA_methylase_N6_adenine_CS"/>
</dbReference>
<evidence type="ECO:0000256" key="2">
    <source>
        <dbReference type="ARBA" id="ARBA00022679"/>
    </source>
</evidence>
<dbReference type="PANTHER" id="PTHR43542:SF1">
    <property type="entry name" value="METHYLTRANSFERASE"/>
    <property type="match status" value="1"/>
</dbReference>
<proteinExistence type="predicted"/>
<dbReference type="Pfam" id="PF03602">
    <property type="entry name" value="Cons_hypoth95"/>
    <property type="match status" value="1"/>
</dbReference>
<dbReference type="Proteomes" id="UP001500740">
    <property type="component" value="Unassembled WGS sequence"/>
</dbReference>
<dbReference type="SUPFAM" id="SSF53335">
    <property type="entry name" value="S-adenosyl-L-methionine-dependent methyltransferases"/>
    <property type="match status" value="1"/>
</dbReference>
<dbReference type="CDD" id="cd02440">
    <property type="entry name" value="AdoMet_MTases"/>
    <property type="match status" value="1"/>
</dbReference>
<sequence length="185" mass="20853">MRVISGRLKGRPLKAVPNMKTRPTTDKVKESLFHQIGPYFDGGQALDLFAGSGNLGIEAISRGVDSVVFVDFQYPAIQTIKANVQSLNIEHQSEIYRNDALRAVKAAGKHGKQFDYVFLDPPYRKISFDKIVNQLINAEVLKDNALIICEHDPKDTLPHEIKSFEIIKEETYSSTIAVTIYRFNK</sequence>
<dbReference type="PANTHER" id="PTHR43542">
    <property type="entry name" value="METHYLTRANSFERASE"/>
    <property type="match status" value="1"/>
</dbReference>
<evidence type="ECO:0000313" key="4">
    <source>
        <dbReference type="Proteomes" id="UP001500740"/>
    </source>
</evidence>
<reference evidence="4" key="1">
    <citation type="journal article" date="2019" name="Int. J. Syst. Evol. Microbiol.">
        <title>The Global Catalogue of Microorganisms (GCM) 10K type strain sequencing project: providing services to taxonomists for standard genome sequencing and annotation.</title>
        <authorList>
            <consortium name="The Broad Institute Genomics Platform"/>
            <consortium name="The Broad Institute Genome Sequencing Center for Infectious Disease"/>
            <person name="Wu L."/>
            <person name="Ma J."/>
        </authorList>
    </citation>
    <scope>NUCLEOTIDE SEQUENCE [LARGE SCALE GENOMIC DNA]</scope>
    <source>
        <strain evidence="4">JCM 14193</strain>
    </source>
</reference>
<dbReference type="InterPro" id="IPR004398">
    <property type="entry name" value="RNA_MeTrfase_RsmD"/>
</dbReference>